<dbReference type="Pfam" id="PF00440">
    <property type="entry name" value="TetR_N"/>
    <property type="match status" value="1"/>
</dbReference>
<evidence type="ECO:0000256" key="2">
    <source>
        <dbReference type="ARBA" id="ARBA00023125"/>
    </source>
</evidence>
<dbReference type="AlphaFoldDB" id="A0A921GFD5"/>
<comment type="caution">
    <text evidence="6">The sequence shown here is derived from an EMBL/GenBank/DDBJ whole genome shotgun (WGS) entry which is preliminary data.</text>
</comment>
<reference evidence="6" key="2">
    <citation type="submission" date="2021-09" db="EMBL/GenBank/DDBJ databases">
        <authorList>
            <person name="Gilroy R."/>
        </authorList>
    </citation>
    <scope>NUCLEOTIDE SEQUENCE</scope>
    <source>
        <strain evidence="6">CHK124-7917</strain>
    </source>
</reference>
<name>A0A921GFD5_9ACTN</name>
<feature type="domain" description="HTH tetR-type" evidence="5">
    <location>
        <begin position="11"/>
        <end position="71"/>
    </location>
</feature>
<dbReference type="InterPro" id="IPR009057">
    <property type="entry name" value="Homeodomain-like_sf"/>
</dbReference>
<evidence type="ECO:0000256" key="1">
    <source>
        <dbReference type="ARBA" id="ARBA00023015"/>
    </source>
</evidence>
<dbReference type="Gene3D" id="1.10.357.10">
    <property type="entry name" value="Tetracycline Repressor, domain 2"/>
    <property type="match status" value="1"/>
</dbReference>
<accession>A0A921GFD5</accession>
<dbReference type="PRINTS" id="PR00455">
    <property type="entry name" value="HTHTETR"/>
</dbReference>
<dbReference type="InterPro" id="IPR001647">
    <property type="entry name" value="HTH_TetR"/>
</dbReference>
<dbReference type="PROSITE" id="PS50977">
    <property type="entry name" value="HTH_TETR_2"/>
    <property type="match status" value="1"/>
</dbReference>
<keyword evidence="2 4" id="KW-0238">DNA-binding</keyword>
<keyword evidence="1" id="KW-0805">Transcription regulation</keyword>
<proteinExistence type="predicted"/>
<dbReference type="PANTHER" id="PTHR30055:SF234">
    <property type="entry name" value="HTH-TYPE TRANSCRIPTIONAL REGULATOR BETI"/>
    <property type="match status" value="1"/>
</dbReference>
<dbReference type="RefSeq" id="WP_274959447.1">
    <property type="nucleotide sequence ID" value="NZ_CAUWLO010000011.1"/>
</dbReference>
<evidence type="ECO:0000256" key="4">
    <source>
        <dbReference type="PROSITE-ProRule" id="PRU00335"/>
    </source>
</evidence>
<reference evidence="6" key="1">
    <citation type="journal article" date="2021" name="PeerJ">
        <title>Extensive microbial diversity within the chicken gut microbiome revealed by metagenomics and culture.</title>
        <authorList>
            <person name="Gilroy R."/>
            <person name="Ravi A."/>
            <person name="Getino M."/>
            <person name="Pursley I."/>
            <person name="Horton D.L."/>
            <person name="Alikhan N.F."/>
            <person name="Baker D."/>
            <person name="Gharbi K."/>
            <person name="Hall N."/>
            <person name="Watson M."/>
            <person name="Adriaenssens E.M."/>
            <person name="Foster-Nyarko E."/>
            <person name="Jarju S."/>
            <person name="Secka A."/>
            <person name="Antonio M."/>
            <person name="Oren A."/>
            <person name="Chaudhuri R.R."/>
            <person name="La Ragione R."/>
            <person name="Hildebrand F."/>
            <person name="Pallen M.J."/>
        </authorList>
    </citation>
    <scope>NUCLEOTIDE SEQUENCE</scope>
    <source>
        <strain evidence="6">CHK124-7917</strain>
    </source>
</reference>
<dbReference type="Proteomes" id="UP000697330">
    <property type="component" value="Unassembled WGS sequence"/>
</dbReference>
<protein>
    <submittedName>
        <fullName evidence="6">TetR/AcrR family transcriptional regulator</fullName>
    </submittedName>
</protein>
<keyword evidence="3" id="KW-0804">Transcription</keyword>
<feature type="DNA-binding region" description="H-T-H motif" evidence="4">
    <location>
        <begin position="34"/>
        <end position="53"/>
    </location>
</feature>
<dbReference type="InterPro" id="IPR050109">
    <property type="entry name" value="HTH-type_TetR-like_transc_reg"/>
</dbReference>
<dbReference type="PANTHER" id="PTHR30055">
    <property type="entry name" value="HTH-TYPE TRANSCRIPTIONAL REGULATOR RUTR"/>
    <property type="match status" value="1"/>
</dbReference>
<dbReference type="GO" id="GO:0000976">
    <property type="term" value="F:transcription cis-regulatory region binding"/>
    <property type="evidence" value="ECO:0007669"/>
    <property type="project" value="TreeGrafter"/>
</dbReference>
<organism evidence="6 7">
    <name type="scientific">Thermophilibacter provencensis</name>
    <dbReference type="NCBI Taxonomy" id="1852386"/>
    <lineage>
        <taxon>Bacteria</taxon>
        <taxon>Bacillati</taxon>
        <taxon>Actinomycetota</taxon>
        <taxon>Coriobacteriia</taxon>
        <taxon>Coriobacteriales</taxon>
        <taxon>Atopobiaceae</taxon>
        <taxon>Thermophilibacter</taxon>
    </lineage>
</organism>
<evidence type="ECO:0000259" key="5">
    <source>
        <dbReference type="PROSITE" id="PS50977"/>
    </source>
</evidence>
<dbReference type="GO" id="GO:0003700">
    <property type="term" value="F:DNA-binding transcription factor activity"/>
    <property type="evidence" value="ECO:0007669"/>
    <property type="project" value="TreeGrafter"/>
</dbReference>
<evidence type="ECO:0000256" key="3">
    <source>
        <dbReference type="ARBA" id="ARBA00023163"/>
    </source>
</evidence>
<dbReference type="SUPFAM" id="SSF46689">
    <property type="entry name" value="Homeodomain-like"/>
    <property type="match status" value="1"/>
</dbReference>
<evidence type="ECO:0000313" key="6">
    <source>
        <dbReference type="EMBL" id="HJF45750.1"/>
    </source>
</evidence>
<sequence length="204" mass="22790">MPAIFSTGDRDAMRRRMIEAGWACLLERGYRGTRVEDITRQAGIAQGTFYGFFSSKAEFVAEMVAENRRELLSRLGGMLGESGEAPGRDELGRWMREVWHSDRSIFRCIGMRDYRRIRELLPDDLVLGPELEGGALERIARSVRARGASSDPRLAAALQRVCAIMLLEREEIDPDVLERAVDALVEDTLDALYGPAGEKGGEAR</sequence>
<gene>
    <name evidence="6" type="ORF">K8U72_08245</name>
</gene>
<dbReference type="EMBL" id="DYWQ01000123">
    <property type="protein sequence ID" value="HJF45750.1"/>
    <property type="molecule type" value="Genomic_DNA"/>
</dbReference>
<evidence type="ECO:0000313" key="7">
    <source>
        <dbReference type="Proteomes" id="UP000697330"/>
    </source>
</evidence>